<accession>A0A518DYZ1</accession>
<dbReference type="PANTHER" id="PTHR48098">
    <property type="entry name" value="ENTEROCHELIN ESTERASE-RELATED"/>
    <property type="match status" value="1"/>
</dbReference>
<sequence length="305" mass="34216" precursor="true">MRAAVVLVALGLFLTTAPIQAGDEIYKLGADSQRQEGVPQGTVTDHVWRSKIFPGTIRRYSVYVPAQYDKSQPAALMVFQDGHAYLNETGQFRATVVMDNLIHQKAMPVTIGLFIDPGYLQEELPAGRRGWQPRPENRSFEYDTLSDQYARFLLEEIVPETARQYSISADREKRAICGISSGGICAWTVAWERPDQFHKVLSHVGSFTNIRGGHNYPALIRKTERKPIRIFLQDGSGDLDNAHGNWPLANQEMAAALKFAGYDYQFAFGEGAHNGIHGGAILPASLRWLWRDWQPESPGKIEEKN</sequence>
<feature type="signal peptide" evidence="1">
    <location>
        <begin position="1"/>
        <end position="21"/>
    </location>
</feature>
<organism evidence="2 3">
    <name type="scientific">Lignipirellula cremea</name>
    <dbReference type="NCBI Taxonomy" id="2528010"/>
    <lineage>
        <taxon>Bacteria</taxon>
        <taxon>Pseudomonadati</taxon>
        <taxon>Planctomycetota</taxon>
        <taxon>Planctomycetia</taxon>
        <taxon>Pirellulales</taxon>
        <taxon>Pirellulaceae</taxon>
        <taxon>Lignipirellula</taxon>
    </lineage>
</organism>
<dbReference type="KEGG" id="lcre:Pla8534_48880"/>
<dbReference type="InterPro" id="IPR000801">
    <property type="entry name" value="Esterase-like"/>
</dbReference>
<dbReference type="OrthoDB" id="9775130at2"/>
<protein>
    <submittedName>
        <fullName evidence="2">Enterobactin/ferric enterobactin esterase</fullName>
    </submittedName>
</protein>
<gene>
    <name evidence="2" type="ORF">Pla8534_48880</name>
</gene>
<dbReference type="RefSeq" id="WP_145055859.1">
    <property type="nucleotide sequence ID" value="NZ_CP036433.1"/>
</dbReference>
<dbReference type="InterPro" id="IPR029058">
    <property type="entry name" value="AB_hydrolase_fold"/>
</dbReference>
<keyword evidence="3" id="KW-1185">Reference proteome</keyword>
<evidence type="ECO:0000313" key="3">
    <source>
        <dbReference type="Proteomes" id="UP000317648"/>
    </source>
</evidence>
<proteinExistence type="predicted"/>
<evidence type="ECO:0000256" key="1">
    <source>
        <dbReference type="SAM" id="SignalP"/>
    </source>
</evidence>
<reference evidence="2 3" key="1">
    <citation type="submission" date="2019-02" db="EMBL/GenBank/DDBJ databases">
        <title>Deep-cultivation of Planctomycetes and their phenomic and genomic characterization uncovers novel biology.</title>
        <authorList>
            <person name="Wiegand S."/>
            <person name="Jogler M."/>
            <person name="Boedeker C."/>
            <person name="Pinto D."/>
            <person name="Vollmers J."/>
            <person name="Rivas-Marin E."/>
            <person name="Kohn T."/>
            <person name="Peeters S.H."/>
            <person name="Heuer A."/>
            <person name="Rast P."/>
            <person name="Oberbeckmann S."/>
            <person name="Bunk B."/>
            <person name="Jeske O."/>
            <person name="Meyerdierks A."/>
            <person name="Storesund J.E."/>
            <person name="Kallscheuer N."/>
            <person name="Luecker S."/>
            <person name="Lage O.M."/>
            <person name="Pohl T."/>
            <person name="Merkel B.J."/>
            <person name="Hornburger P."/>
            <person name="Mueller R.-W."/>
            <person name="Bruemmer F."/>
            <person name="Labrenz M."/>
            <person name="Spormann A.M."/>
            <person name="Op den Camp H."/>
            <person name="Overmann J."/>
            <person name="Amann R."/>
            <person name="Jetten M.S.M."/>
            <person name="Mascher T."/>
            <person name="Medema M.H."/>
            <person name="Devos D.P."/>
            <person name="Kaster A.-K."/>
            <person name="Ovreas L."/>
            <person name="Rohde M."/>
            <person name="Galperin M.Y."/>
            <person name="Jogler C."/>
        </authorList>
    </citation>
    <scope>NUCLEOTIDE SEQUENCE [LARGE SCALE GENOMIC DNA]</scope>
    <source>
        <strain evidence="2 3">Pla85_3_4</strain>
    </source>
</reference>
<keyword evidence="1" id="KW-0732">Signal</keyword>
<dbReference type="AlphaFoldDB" id="A0A518DYZ1"/>
<dbReference type="SUPFAM" id="SSF53474">
    <property type="entry name" value="alpha/beta-Hydrolases"/>
    <property type="match status" value="1"/>
</dbReference>
<name>A0A518DYZ1_9BACT</name>
<dbReference type="PANTHER" id="PTHR48098:SF3">
    <property type="entry name" value="IRON(III) ENTEROBACTIN ESTERASE"/>
    <property type="match status" value="1"/>
</dbReference>
<dbReference type="Pfam" id="PF00756">
    <property type="entry name" value="Esterase"/>
    <property type="match status" value="1"/>
</dbReference>
<dbReference type="Gene3D" id="3.40.50.1820">
    <property type="entry name" value="alpha/beta hydrolase"/>
    <property type="match status" value="1"/>
</dbReference>
<evidence type="ECO:0000313" key="2">
    <source>
        <dbReference type="EMBL" id="QDU97062.1"/>
    </source>
</evidence>
<dbReference type="EMBL" id="CP036433">
    <property type="protein sequence ID" value="QDU97062.1"/>
    <property type="molecule type" value="Genomic_DNA"/>
</dbReference>
<feature type="chain" id="PRO_5022042825" evidence="1">
    <location>
        <begin position="22"/>
        <end position="305"/>
    </location>
</feature>
<dbReference type="Proteomes" id="UP000317648">
    <property type="component" value="Chromosome"/>
</dbReference>
<dbReference type="InterPro" id="IPR050583">
    <property type="entry name" value="Mycobacterial_A85_antigen"/>
</dbReference>